<organism evidence="3 4">
    <name type="scientific">Rhizoctonia solani</name>
    <dbReference type="NCBI Taxonomy" id="456999"/>
    <lineage>
        <taxon>Eukaryota</taxon>
        <taxon>Fungi</taxon>
        <taxon>Dikarya</taxon>
        <taxon>Basidiomycota</taxon>
        <taxon>Agaricomycotina</taxon>
        <taxon>Agaricomycetes</taxon>
        <taxon>Cantharellales</taxon>
        <taxon>Ceratobasidiaceae</taxon>
        <taxon>Rhizoctonia</taxon>
    </lineage>
</organism>
<feature type="transmembrane region" description="Helical" evidence="2">
    <location>
        <begin position="28"/>
        <end position="49"/>
    </location>
</feature>
<evidence type="ECO:0000313" key="3">
    <source>
        <dbReference type="EMBL" id="CAE6474964.1"/>
    </source>
</evidence>
<feature type="region of interest" description="Disordered" evidence="1">
    <location>
        <begin position="57"/>
        <end position="89"/>
    </location>
</feature>
<keyword evidence="2" id="KW-1133">Transmembrane helix</keyword>
<evidence type="ECO:0000256" key="2">
    <source>
        <dbReference type="SAM" id="Phobius"/>
    </source>
</evidence>
<dbReference type="EMBL" id="CAJMWZ010003453">
    <property type="protein sequence ID" value="CAE6474964.1"/>
    <property type="molecule type" value="Genomic_DNA"/>
</dbReference>
<accession>A0A8H3C4Y0</accession>
<proteinExistence type="predicted"/>
<dbReference type="Proteomes" id="UP000663850">
    <property type="component" value="Unassembled WGS sequence"/>
</dbReference>
<evidence type="ECO:0000256" key="1">
    <source>
        <dbReference type="SAM" id="MobiDB-lite"/>
    </source>
</evidence>
<evidence type="ECO:0000313" key="4">
    <source>
        <dbReference type="Proteomes" id="UP000663850"/>
    </source>
</evidence>
<gene>
    <name evidence="3" type="ORF">RDB_LOCUS67195</name>
</gene>
<name>A0A8H3C4Y0_9AGAM</name>
<sequence length="89" mass="9946">MLTEACLYTFTLLGGYVLDVFDWVGSHLANRTSLVVALALTLSCVIAWYMRAPYSHPNGGRSPMAPNLPPNEYQRSRGRCWSVAEKKEP</sequence>
<keyword evidence="2" id="KW-0812">Transmembrane</keyword>
<keyword evidence="2" id="KW-0472">Membrane</keyword>
<comment type="caution">
    <text evidence="3">The sequence shown here is derived from an EMBL/GenBank/DDBJ whole genome shotgun (WGS) entry which is preliminary data.</text>
</comment>
<reference evidence="3" key="1">
    <citation type="submission" date="2021-01" db="EMBL/GenBank/DDBJ databases">
        <authorList>
            <person name="Kaushik A."/>
        </authorList>
    </citation>
    <scope>NUCLEOTIDE SEQUENCE</scope>
    <source>
        <strain evidence="3">Type strain: AG8-Rh-89/</strain>
    </source>
</reference>
<protein>
    <submittedName>
        <fullName evidence="3">Uncharacterized protein</fullName>
    </submittedName>
</protein>
<dbReference type="AlphaFoldDB" id="A0A8H3C4Y0"/>